<sequence>MEATKGEIRHRSPRNEIPAEVGGYLCVSSHAPAADQEKPASPAPSPHSEQRREHR</sequence>
<proteinExistence type="predicted"/>
<reference evidence="3" key="1">
    <citation type="journal article" date="2013" name="Genome Announc.">
        <title>Draft Genome Sequence of Streptomyces bottropensis ATCC 25435, a Bottromycin-Producing Actinomycete.</title>
        <authorList>
            <person name="Zhang H."/>
            <person name="Zhou W."/>
            <person name="Zhuang Y."/>
            <person name="Liang X."/>
            <person name="Liu T."/>
        </authorList>
    </citation>
    <scope>NUCLEOTIDE SEQUENCE [LARGE SCALE GENOMIC DNA]</scope>
    <source>
        <strain evidence="3">ATCC 25435</strain>
    </source>
</reference>
<dbReference type="EMBL" id="KB405056">
    <property type="protein sequence ID" value="EMF58364.1"/>
    <property type="molecule type" value="Genomic_DNA"/>
</dbReference>
<feature type="compositionally biased region" description="Basic and acidic residues" evidence="1">
    <location>
        <begin position="1"/>
        <end position="14"/>
    </location>
</feature>
<evidence type="ECO:0000256" key="1">
    <source>
        <dbReference type="SAM" id="MobiDB-lite"/>
    </source>
</evidence>
<dbReference type="Proteomes" id="UP000030760">
    <property type="component" value="Unassembled WGS sequence"/>
</dbReference>
<dbReference type="GeneID" id="96271754"/>
<dbReference type="RefSeq" id="WP_005475229.1">
    <property type="nucleotide sequence ID" value="NZ_KB405056.1"/>
</dbReference>
<evidence type="ECO:0000313" key="2">
    <source>
        <dbReference type="EMBL" id="EMF58364.1"/>
    </source>
</evidence>
<evidence type="ECO:0000313" key="3">
    <source>
        <dbReference type="Proteomes" id="UP000030760"/>
    </source>
</evidence>
<accession>M3G1A0</accession>
<feature type="region of interest" description="Disordered" evidence="1">
    <location>
        <begin position="1"/>
        <end position="55"/>
    </location>
</feature>
<protein>
    <submittedName>
        <fullName evidence="2">Uncharacterized protein</fullName>
    </submittedName>
</protein>
<name>M3G1A0_9ACTN</name>
<dbReference type="AlphaFoldDB" id="M3G1A0"/>
<gene>
    <name evidence="2" type="ORF">SBD_1036</name>
</gene>
<organism evidence="2 3">
    <name type="scientific">Streptomyces bottropensis ATCC 25435</name>
    <dbReference type="NCBI Taxonomy" id="1054862"/>
    <lineage>
        <taxon>Bacteria</taxon>
        <taxon>Bacillati</taxon>
        <taxon>Actinomycetota</taxon>
        <taxon>Actinomycetes</taxon>
        <taxon>Kitasatosporales</taxon>
        <taxon>Streptomycetaceae</taxon>
        <taxon>Streptomyces</taxon>
    </lineage>
</organism>